<evidence type="ECO:0008006" key="5">
    <source>
        <dbReference type="Google" id="ProtNLM"/>
    </source>
</evidence>
<dbReference type="SMART" id="SM00671">
    <property type="entry name" value="SEL1"/>
    <property type="match status" value="3"/>
</dbReference>
<feature type="region of interest" description="Disordered" evidence="1">
    <location>
        <begin position="269"/>
        <end position="358"/>
    </location>
</feature>
<feature type="chain" id="PRO_5013118953" description="Sel1 domain-containing protein" evidence="2">
    <location>
        <begin position="21"/>
        <end position="526"/>
    </location>
</feature>
<dbReference type="PANTHER" id="PTHR11102:SF160">
    <property type="entry name" value="ERAD-ASSOCIATED E3 UBIQUITIN-PROTEIN LIGASE COMPONENT HRD3"/>
    <property type="match status" value="1"/>
</dbReference>
<dbReference type="SUPFAM" id="SSF81901">
    <property type="entry name" value="HCP-like"/>
    <property type="match status" value="1"/>
</dbReference>
<dbReference type="InterPro" id="IPR050767">
    <property type="entry name" value="Sel1_AlgK"/>
</dbReference>
<feature type="compositionally biased region" description="Polar residues" evidence="1">
    <location>
        <begin position="306"/>
        <end position="324"/>
    </location>
</feature>
<reference evidence="3 4" key="1">
    <citation type="journal article" date="2016" name="BMC Genomics">
        <title>Combined genomic and structural analyses of a cultured magnetotactic bacterium reveals its niche adaptation to a dynamic environment.</title>
        <authorList>
            <person name="Araujo A.C."/>
            <person name="Morillo V."/>
            <person name="Cypriano J."/>
            <person name="Teixeira L.C."/>
            <person name="Leao P."/>
            <person name="Lyra S."/>
            <person name="Almeida L.G."/>
            <person name="Bazylinski D.A."/>
            <person name="Vasconcellos A.T."/>
            <person name="Abreu F."/>
            <person name="Lins U."/>
        </authorList>
    </citation>
    <scope>NUCLEOTIDE SEQUENCE [LARGE SCALE GENOMIC DNA]</scope>
    <source>
        <strain evidence="3 4">IT-1</strain>
    </source>
</reference>
<dbReference type="PANTHER" id="PTHR11102">
    <property type="entry name" value="SEL-1-LIKE PROTEIN"/>
    <property type="match status" value="1"/>
</dbReference>
<dbReference type="RefSeq" id="WP_085443493.1">
    <property type="nucleotide sequence ID" value="NZ_LVJN01000020.1"/>
</dbReference>
<gene>
    <name evidence="3" type="ORF">MAIT1_01631</name>
</gene>
<dbReference type="InterPro" id="IPR006597">
    <property type="entry name" value="Sel1-like"/>
</dbReference>
<evidence type="ECO:0000313" key="4">
    <source>
        <dbReference type="Proteomes" id="UP000194003"/>
    </source>
</evidence>
<keyword evidence="4" id="KW-1185">Reference proteome</keyword>
<evidence type="ECO:0000313" key="3">
    <source>
        <dbReference type="EMBL" id="OSM01621.1"/>
    </source>
</evidence>
<protein>
    <recommendedName>
        <fullName evidence="5">Sel1 domain-containing protein</fullName>
    </recommendedName>
</protein>
<evidence type="ECO:0000256" key="1">
    <source>
        <dbReference type="SAM" id="MobiDB-lite"/>
    </source>
</evidence>
<dbReference type="Proteomes" id="UP000194003">
    <property type="component" value="Unassembled WGS sequence"/>
</dbReference>
<dbReference type="STRING" id="1434232.MAIT1_01631"/>
<organism evidence="3 4">
    <name type="scientific">Magnetofaba australis IT-1</name>
    <dbReference type="NCBI Taxonomy" id="1434232"/>
    <lineage>
        <taxon>Bacteria</taxon>
        <taxon>Pseudomonadati</taxon>
        <taxon>Pseudomonadota</taxon>
        <taxon>Magnetococcia</taxon>
        <taxon>Magnetococcales</taxon>
        <taxon>Magnetococcaceae</taxon>
        <taxon>Magnetofaba</taxon>
    </lineage>
</organism>
<feature type="signal peptide" evidence="2">
    <location>
        <begin position="1"/>
        <end position="20"/>
    </location>
</feature>
<dbReference type="AlphaFoldDB" id="A0A1Y2K0Q7"/>
<feature type="compositionally biased region" description="Polar residues" evidence="1">
    <location>
        <begin position="150"/>
        <end position="160"/>
    </location>
</feature>
<accession>A0A1Y2K0Q7</accession>
<dbReference type="Gene3D" id="1.25.40.10">
    <property type="entry name" value="Tetratricopeptide repeat domain"/>
    <property type="match status" value="2"/>
</dbReference>
<keyword evidence="2" id="KW-0732">Signal</keyword>
<dbReference type="OrthoDB" id="9796900at2"/>
<name>A0A1Y2K0Q7_9PROT</name>
<proteinExistence type="predicted"/>
<dbReference type="InterPro" id="IPR011990">
    <property type="entry name" value="TPR-like_helical_dom_sf"/>
</dbReference>
<dbReference type="EMBL" id="LVJN01000020">
    <property type="protein sequence ID" value="OSM01621.1"/>
    <property type="molecule type" value="Genomic_DNA"/>
</dbReference>
<sequence>MRRLALILTLLLLLSAPAHGQSPNADQLVALAKQRMAQRQLMWPPGRSAISALKQALTLDPDNAAAKQAMGKIAQRYLTLAHADLAKGRRTQGHKRLKLARRIIDLGYGDAAALAKLEARLQRKPQPRATIRPAIPPAQRAVATAPKSHQAASTMQTRQDATPPAPQKTGADVKQRRLLAQANALIAQHKLMWPPGKSAMSLLKRALTRDPHSSSAKQGMAAIAEKYMTLAQADLAAGRLTRARKRLNRASRVVDMGYGDAARLAQLQARAKSGGKPIAAARPRKPDTPPASPAPAQLVAQRHPTSEPTTTPAQAESPSAQSGRSAHAQITPMFRGKPPTIPRQQAPAVQAPPPSAPMPIASGPLDATLIPKAAIFTAMERGDYVTAAQGLHYYAIAGVDEAQFNLAVMYDTGKGVAQDYNEALKWYRGAALQGHPQAQANLAALYEAGLGAPQDPFKAATWFQLAADQGVPMAQYRLARLYAEGRGVEHDPDEARHWYAQAAKRGFAPARAALEEMAPAPVGAQQ</sequence>
<evidence type="ECO:0000256" key="2">
    <source>
        <dbReference type="SAM" id="SignalP"/>
    </source>
</evidence>
<feature type="region of interest" description="Disordered" evidence="1">
    <location>
        <begin position="136"/>
        <end position="172"/>
    </location>
</feature>
<dbReference type="Pfam" id="PF08238">
    <property type="entry name" value="Sel1"/>
    <property type="match status" value="3"/>
</dbReference>
<comment type="caution">
    <text evidence="3">The sequence shown here is derived from an EMBL/GenBank/DDBJ whole genome shotgun (WGS) entry which is preliminary data.</text>
</comment>